<organism evidence="2 3">
    <name type="scientific">Beutenbergia cavernae (strain ATCC BAA-8 / DSM 12333 / CCUG 43141 / JCM 11478 / NBRC 16432 / NCIMB 13614 / HKI 0122)</name>
    <dbReference type="NCBI Taxonomy" id="471853"/>
    <lineage>
        <taxon>Bacteria</taxon>
        <taxon>Bacillati</taxon>
        <taxon>Actinomycetota</taxon>
        <taxon>Actinomycetes</taxon>
        <taxon>Micrococcales</taxon>
        <taxon>Beutenbergiaceae</taxon>
        <taxon>Beutenbergia</taxon>
    </lineage>
</organism>
<keyword evidence="3" id="KW-1185">Reference proteome</keyword>
<dbReference type="PANTHER" id="PTHR43072">
    <property type="entry name" value="N-ACETYLTRANSFERASE"/>
    <property type="match status" value="1"/>
</dbReference>
<dbReference type="AlphaFoldDB" id="C5C5J0"/>
<accession>C5C5J0</accession>
<sequence>MTSDAASAHGASLAPLAGRAAPPRILDMPPGDLGFAWRALSADDLDALHALIAAIEDHDDPPYRTTRDEAAEMFVGDWKDPLNNTLGAFDDDGVLRAYGAVQVLPGDESTVRAFLEGGVRPGDRRRGVGTALLEWQVGRARQLLAASGKDLPARIAVFVDEGMDDTAAIVERARFAPRRWYTDMRRDLSRPVPEVRLDRPLVVAPWSEELDDQVRLAHNEAFADHWGSEPQTPETWADGRTCFAPQWSFLVLDKSTDRTQVAGYLLSGRYEQDWPSLGYSEGYTDILGVRRAWRGRRVATALLTAAMQAYAQDGMEYAALGVDTANPSGAFGLYGRLGYEPTRGSVMYSIEL</sequence>
<dbReference type="SUPFAM" id="SSF55729">
    <property type="entry name" value="Acyl-CoA N-acyltransferases (Nat)"/>
    <property type="match status" value="2"/>
</dbReference>
<feature type="domain" description="N-acetyltransferase" evidence="1">
    <location>
        <begin position="35"/>
        <end position="189"/>
    </location>
</feature>
<dbReference type="STRING" id="471853.Bcav_1925"/>
<evidence type="ECO:0000313" key="2">
    <source>
        <dbReference type="EMBL" id="ACQ80181.1"/>
    </source>
</evidence>
<keyword evidence="2" id="KW-0808">Transferase</keyword>
<proteinExistence type="predicted"/>
<dbReference type="Proteomes" id="UP000007962">
    <property type="component" value="Chromosome"/>
</dbReference>
<reference evidence="2 3" key="1">
    <citation type="journal article" date="2009" name="Stand. Genomic Sci.">
        <title>Complete genome sequence of Beutenbergia cavernae type strain (HKI 0122).</title>
        <authorList>
            <person name="Land M."/>
            <person name="Pukall R."/>
            <person name="Abt B."/>
            <person name="Goker M."/>
            <person name="Rohde M."/>
            <person name="Glavina Del Rio T."/>
            <person name="Tice H."/>
            <person name="Copeland A."/>
            <person name="Cheng J.F."/>
            <person name="Lucas S."/>
            <person name="Chen F."/>
            <person name="Nolan M."/>
            <person name="Bruce D."/>
            <person name="Goodwin L."/>
            <person name="Pitluck S."/>
            <person name="Ivanova N."/>
            <person name="Mavromatis K."/>
            <person name="Ovchinnikova G."/>
            <person name="Pati A."/>
            <person name="Chen A."/>
            <person name="Palaniappan K."/>
            <person name="Hauser L."/>
            <person name="Chang Y.J."/>
            <person name="Jefferies C.C."/>
            <person name="Saunders E."/>
            <person name="Brettin T."/>
            <person name="Detter J.C."/>
            <person name="Han C."/>
            <person name="Chain P."/>
            <person name="Bristow J."/>
            <person name="Eisen J.A."/>
            <person name="Markowitz V."/>
            <person name="Hugenholtz P."/>
            <person name="Kyrpides N.C."/>
            <person name="Klenk H.P."/>
            <person name="Lapidus A."/>
        </authorList>
    </citation>
    <scope>NUCLEOTIDE SEQUENCE [LARGE SCALE GENOMIC DNA]</scope>
    <source>
        <strain evidence="3">ATCC BAA-8 / DSM 12333 / NBRC 16432</strain>
    </source>
</reference>
<dbReference type="RefSeq" id="WP_015882421.1">
    <property type="nucleotide sequence ID" value="NC_012669.1"/>
</dbReference>
<dbReference type="Gene3D" id="3.40.630.30">
    <property type="match status" value="1"/>
</dbReference>
<dbReference type="EMBL" id="CP001618">
    <property type="protein sequence ID" value="ACQ80181.1"/>
    <property type="molecule type" value="Genomic_DNA"/>
</dbReference>
<dbReference type="eggNOG" id="COG0456">
    <property type="taxonomic scope" value="Bacteria"/>
</dbReference>
<dbReference type="HOGENOM" id="CLU_056890_0_1_11"/>
<dbReference type="KEGG" id="bcv:Bcav_1925"/>
<dbReference type="CDD" id="cd04301">
    <property type="entry name" value="NAT_SF"/>
    <property type="match status" value="1"/>
</dbReference>
<name>C5C5J0_BEUC1</name>
<dbReference type="InterPro" id="IPR016181">
    <property type="entry name" value="Acyl_CoA_acyltransferase"/>
</dbReference>
<feature type="domain" description="N-acetyltransferase" evidence="1">
    <location>
        <begin position="201"/>
        <end position="352"/>
    </location>
</feature>
<evidence type="ECO:0000259" key="1">
    <source>
        <dbReference type="PROSITE" id="PS51186"/>
    </source>
</evidence>
<evidence type="ECO:0000313" key="3">
    <source>
        <dbReference type="Proteomes" id="UP000007962"/>
    </source>
</evidence>
<dbReference type="Pfam" id="PF00583">
    <property type="entry name" value="Acetyltransf_1"/>
    <property type="match status" value="1"/>
</dbReference>
<dbReference type="PROSITE" id="PS51186">
    <property type="entry name" value="GNAT"/>
    <property type="match status" value="2"/>
</dbReference>
<gene>
    <name evidence="2" type="ordered locus">Bcav_1925</name>
</gene>
<dbReference type="GO" id="GO:0016747">
    <property type="term" value="F:acyltransferase activity, transferring groups other than amino-acyl groups"/>
    <property type="evidence" value="ECO:0007669"/>
    <property type="project" value="InterPro"/>
</dbReference>
<protein>
    <submittedName>
        <fullName evidence="2">GCN5-related protein N-acetyltransferase</fullName>
    </submittedName>
</protein>
<dbReference type="InterPro" id="IPR000182">
    <property type="entry name" value="GNAT_dom"/>
</dbReference>